<dbReference type="EMBL" id="CP012418">
    <property type="protein sequence ID" value="AOE49244.1"/>
    <property type="molecule type" value="Genomic_DNA"/>
</dbReference>
<dbReference type="Proteomes" id="UP000094147">
    <property type="component" value="Chromosome"/>
</dbReference>
<dbReference type="InterPro" id="IPR036388">
    <property type="entry name" value="WH-like_DNA-bd_sf"/>
</dbReference>
<keyword evidence="3" id="KW-1185">Reference proteome</keyword>
<dbReference type="STRING" id="1144748.KS2013_520"/>
<name>A0A1B3B8W4_9GAMM</name>
<evidence type="ECO:0000313" key="2">
    <source>
        <dbReference type="EMBL" id="AOE49244.1"/>
    </source>
</evidence>
<dbReference type="NCBIfam" id="TIGR00738">
    <property type="entry name" value="rrf2_super"/>
    <property type="match status" value="1"/>
</dbReference>
<keyword evidence="1" id="KW-0238">DNA-binding</keyword>
<dbReference type="KEGG" id="ksd:KS2013_520"/>
<gene>
    <name evidence="2" type="ORF">KS2013_520</name>
</gene>
<dbReference type="SUPFAM" id="SSF46785">
    <property type="entry name" value="Winged helix' DNA-binding domain"/>
    <property type="match status" value="1"/>
</dbReference>
<dbReference type="PANTHER" id="PTHR33221:SF4">
    <property type="entry name" value="HTH-TYPE TRANSCRIPTIONAL REPRESSOR NSRR"/>
    <property type="match status" value="1"/>
</dbReference>
<dbReference type="RefSeq" id="WP_068989300.1">
    <property type="nucleotide sequence ID" value="NZ_CP012418.1"/>
</dbReference>
<reference evidence="3" key="1">
    <citation type="submission" date="2015-08" db="EMBL/GenBank/DDBJ databases">
        <authorList>
            <person name="Kim K.M."/>
        </authorList>
    </citation>
    <scope>NUCLEOTIDE SEQUENCE [LARGE SCALE GENOMIC DNA]</scope>
    <source>
        <strain evidence="3">KCTC 23892</strain>
    </source>
</reference>
<evidence type="ECO:0000256" key="1">
    <source>
        <dbReference type="ARBA" id="ARBA00023125"/>
    </source>
</evidence>
<dbReference type="PANTHER" id="PTHR33221">
    <property type="entry name" value="WINGED HELIX-TURN-HELIX TRANSCRIPTIONAL REGULATOR, RRF2 FAMILY"/>
    <property type="match status" value="1"/>
</dbReference>
<dbReference type="PROSITE" id="PS51197">
    <property type="entry name" value="HTH_RRF2_2"/>
    <property type="match status" value="1"/>
</dbReference>
<organism evidence="2 3">
    <name type="scientific">Kangiella sediminilitoris</name>
    <dbReference type="NCBI Taxonomy" id="1144748"/>
    <lineage>
        <taxon>Bacteria</taxon>
        <taxon>Pseudomonadati</taxon>
        <taxon>Pseudomonadota</taxon>
        <taxon>Gammaproteobacteria</taxon>
        <taxon>Kangiellales</taxon>
        <taxon>Kangiellaceae</taxon>
        <taxon>Kangiella</taxon>
    </lineage>
</organism>
<dbReference type="InterPro" id="IPR036390">
    <property type="entry name" value="WH_DNA-bd_sf"/>
</dbReference>
<sequence length="157" mass="17350">MHITRYTDYSLRVLIYLSLNKGKRTTIKDIADSYDISKNHLMKVVHNLNKIGYIDTLRGKKGGMSLSVAPEDINIGRLVMELEPDFSLVECFTSKGNCAITPVCELKSILASALSAFLQRLNQYTLADVVAKGQEEKALSILGIDDVKSAIPFKNVG</sequence>
<dbReference type="GO" id="GO:0003700">
    <property type="term" value="F:DNA-binding transcription factor activity"/>
    <property type="evidence" value="ECO:0007669"/>
    <property type="project" value="TreeGrafter"/>
</dbReference>
<dbReference type="Pfam" id="PF02082">
    <property type="entry name" value="Rrf2"/>
    <property type="match status" value="1"/>
</dbReference>
<dbReference type="AlphaFoldDB" id="A0A1B3B8W4"/>
<dbReference type="GO" id="GO:0005829">
    <property type="term" value="C:cytosol"/>
    <property type="evidence" value="ECO:0007669"/>
    <property type="project" value="TreeGrafter"/>
</dbReference>
<accession>A0A1B3B8W4</accession>
<dbReference type="InterPro" id="IPR000944">
    <property type="entry name" value="Tscrpt_reg_Rrf2"/>
</dbReference>
<protein>
    <submittedName>
        <fullName evidence="2">Transcriptional regulator, BadM/Rrf2 family</fullName>
    </submittedName>
</protein>
<evidence type="ECO:0000313" key="3">
    <source>
        <dbReference type="Proteomes" id="UP000094147"/>
    </source>
</evidence>
<proteinExistence type="predicted"/>
<dbReference type="Gene3D" id="1.10.10.10">
    <property type="entry name" value="Winged helix-like DNA-binding domain superfamily/Winged helix DNA-binding domain"/>
    <property type="match status" value="1"/>
</dbReference>
<dbReference type="OrthoDB" id="9795923at2"/>
<dbReference type="GO" id="GO:0003677">
    <property type="term" value="F:DNA binding"/>
    <property type="evidence" value="ECO:0007669"/>
    <property type="project" value="UniProtKB-KW"/>
</dbReference>
<dbReference type="PATRIC" id="fig|1144748.3.peg.526"/>